<keyword evidence="10" id="KW-1185">Reference proteome</keyword>
<keyword evidence="4 7" id="KW-1133">Transmembrane helix</keyword>
<dbReference type="PANTHER" id="PTHR34697">
    <property type="entry name" value="PHOSPHATIDYLGLYCEROL LYSYLTRANSFERASE"/>
    <property type="match status" value="1"/>
</dbReference>
<dbReference type="PANTHER" id="PTHR34697:SF2">
    <property type="entry name" value="PHOSPHATIDYLGLYCEROL LYSYLTRANSFERASE"/>
    <property type="match status" value="1"/>
</dbReference>
<keyword evidence="2" id="KW-1003">Cell membrane</keyword>
<reference evidence="9" key="1">
    <citation type="submission" date="2022-12" db="EMBL/GenBank/DDBJ databases">
        <authorList>
            <person name="Ruckert C."/>
            <person name="Busche T."/>
            <person name="Kalinowski J."/>
            <person name="Wittmann C."/>
        </authorList>
    </citation>
    <scope>NUCLEOTIDE SEQUENCE</scope>
    <source>
        <strain evidence="9">DSM 40467</strain>
    </source>
</reference>
<evidence type="ECO:0000256" key="7">
    <source>
        <dbReference type="SAM" id="Phobius"/>
    </source>
</evidence>
<evidence type="ECO:0000313" key="10">
    <source>
        <dbReference type="Proteomes" id="UP001164439"/>
    </source>
</evidence>
<feature type="domain" description="Phosphatidylglycerol lysyltransferase C-terminal" evidence="8">
    <location>
        <begin position="387"/>
        <end position="686"/>
    </location>
</feature>
<dbReference type="Pfam" id="PF09924">
    <property type="entry name" value="LPG_synthase_C"/>
    <property type="match status" value="1"/>
</dbReference>
<protein>
    <submittedName>
        <fullName evidence="9">DUF2156 domain-containing protein</fullName>
    </submittedName>
</protein>
<evidence type="ECO:0000313" key="9">
    <source>
        <dbReference type="EMBL" id="WAZ26736.1"/>
    </source>
</evidence>
<dbReference type="RefSeq" id="WP_269664222.1">
    <property type="nucleotide sequence ID" value="NZ_CP114413.1"/>
</dbReference>
<evidence type="ECO:0000256" key="5">
    <source>
        <dbReference type="ARBA" id="ARBA00023136"/>
    </source>
</evidence>
<evidence type="ECO:0000256" key="3">
    <source>
        <dbReference type="ARBA" id="ARBA00022692"/>
    </source>
</evidence>
<feature type="transmembrane region" description="Helical" evidence="7">
    <location>
        <begin position="190"/>
        <end position="216"/>
    </location>
</feature>
<evidence type="ECO:0000256" key="6">
    <source>
        <dbReference type="SAM" id="MobiDB-lite"/>
    </source>
</evidence>
<proteinExistence type="predicted"/>
<dbReference type="EMBL" id="CP114413">
    <property type="protein sequence ID" value="WAZ26736.1"/>
    <property type="molecule type" value="Genomic_DNA"/>
</dbReference>
<organism evidence="9 10">
    <name type="scientific">Streptomyces cinnabarinus</name>
    <dbReference type="NCBI Taxonomy" id="67287"/>
    <lineage>
        <taxon>Bacteria</taxon>
        <taxon>Bacillati</taxon>
        <taxon>Actinomycetota</taxon>
        <taxon>Actinomycetes</taxon>
        <taxon>Kitasatosporales</taxon>
        <taxon>Streptomycetaceae</taxon>
        <taxon>Streptomyces</taxon>
    </lineage>
</organism>
<feature type="transmembrane region" description="Helical" evidence="7">
    <location>
        <begin position="269"/>
        <end position="290"/>
    </location>
</feature>
<feature type="transmembrane region" description="Helical" evidence="7">
    <location>
        <begin position="117"/>
        <end position="140"/>
    </location>
</feature>
<sequence>MGIRQLSSGRFDRPADSVASTDGRGRVIRVALRLPFTFGLLVAMLVVALATQSLWRPVEDRSWYPQIAYGLPSFEANRWWTLFSGFVFGARPSAGLVIVVAVIFLVGFAEWRLGTRWAAATTLVGHLVAVLASAGLLWLGRGVNWSWAELVSRDLDVGPSGGALAAAALATATLPSPWRLRVRLALSGYVLVVFLFVGGIADLEHLVGVALGLTAARWLPVPGRSPASGRVSRREWRLFAASGIVLLLAITVTVWLISAQGPMGSTYRLGGSALHAALHALVAAVLVNGLRKGRRAAWWISTVLAALSVLLGALVAVAYALADEADRRDVLEDLPVLVPVGVVWAAELAVLLAGRSAFRVPTPWLGRFRRSREATPQEERERAVDLLVRHGGTNLSWMTTWPENSYFFAPSGHAYVAYRKHAGVCIALSDPAGAPQDRRAAVRDFVDFCEHHGMVPCLFSTTRPVAEAAEALGWHSVQVAEDTVVPLSGLELTGKRWQKVRSALNRGKKLDVGFELVRLADQPRQVVSQVRAISEEWVGDKGLPEMGFTLGGVDEALDPHVRVGLATEGTTVLGVTSWIPVYAGDGQVRGWTLDVMRRRADGPFPPVVEFMIASAFLAFQEEGAEFVSLSGAPLAHSDSAWSKSATPFDRLLDQLGVFMEPYYGFRSLHAFKQKFNPRYEPLYLLYRDEADLPRIGVALTRAYMPEARTRELLRALRKPE</sequence>
<keyword evidence="3 7" id="KW-0812">Transmembrane</keyword>
<name>A0ABY7KUT4_9ACTN</name>
<dbReference type="Proteomes" id="UP001164439">
    <property type="component" value="Chromosome"/>
</dbReference>
<evidence type="ECO:0000259" key="8">
    <source>
        <dbReference type="Pfam" id="PF09924"/>
    </source>
</evidence>
<feature type="transmembrane region" description="Helical" evidence="7">
    <location>
        <begin position="34"/>
        <end position="55"/>
    </location>
</feature>
<evidence type="ECO:0000256" key="1">
    <source>
        <dbReference type="ARBA" id="ARBA00004651"/>
    </source>
</evidence>
<comment type="subcellular location">
    <subcellularLocation>
        <location evidence="1">Cell membrane</location>
        <topology evidence="1">Multi-pass membrane protein</topology>
    </subcellularLocation>
</comment>
<dbReference type="Gene3D" id="1.20.1540.10">
    <property type="entry name" value="Rhomboid-like"/>
    <property type="match status" value="1"/>
</dbReference>
<accession>A0ABY7KUT4</accession>
<dbReference type="InterPro" id="IPR051211">
    <property type="entry name" value="PG_lysyltransferase"/>
</dbReference>
<gene>
    <name evidence="9" type="ORF">STRCI_008364</name>
</gene>
<evidence type="ECO:0000256" key="4">
    <source>
        <dbReference type="ARBA" id="ARBA00022989"/>
    </source>
</evidence>
<dbReference type="SUPFAM" id="SSF144091">
    <property type="entry name" value="Rhomboid-like"/>
    <property type="match status" value="1"/>
</dbReference>
<feature type="transmembrane region" description="Helical" evidence="7">
    <location>
        <begin position="296"/>
        <end position="322"/>
    </location>
</feature>
<dbReference type="InterPro" id="IPR024320">
    <property type="entry name" value="LPG_synthase_C"/>
</dbReference>
<keyword evidence="5 7" id="KW-0472">Membrane</keyword>
<feature type="transmembrane region" description="Helical" evidence="7">
    <location>
        <begin position="236"/>
        <end position="257"/>
    </location>
</feature>
<evidence type="ECO:0000256" key="2">
    <source>
        <dbReference type="ARBA" id="ARBA00022475"/>
    </source>
</evidence>
<dbReference type="InterPro" id="IPR035952">
    <property type="entry name" value="Rhomboid-like_sf"/>
</dbReference>
<feature type="transmembrane region" description="Helical" evidence="7">
    <location>
        <begin position="79"/>
        <end position="105"/>
    </location>
</feature>
<feature type="region of interest" description="Disordered" evidence="6">
    <location>
        <begin position="1"/>
        <end position="20"/>
    </location>
</feature>